<dbReference type="Gene3D" id="3.40.50.1360">
    <property type="match status" value="1"/>
</dbReference>
<gene>
    <name evidence="3" type="ORF">ACFFF6_11605</name>
</gene>
<accession>A0ABV6RC90</accession>
<proteinExistence type="predicted"/>
<keyword evidence="1" id="KW-0119">Carbohydrate metabolism</keyword>
<comment type="caution">
    <text evidence="3">The sequence shown here is derived from an EMBL/GenBank/DDBJ whole genome shotgun (WGS) entry which is preliminary data.</text>
</comment>
<organism evidence="3 4">
    <name type="scientific">Brachybacterium hainanense</name>
    <dbReference type="NCBI Taxonomy" id="1541174"/>
    <lineage>
        <taxon>Bacteria</taxon>
        <taxon>Bacillati</taxon>
        <taxon>Actinomycetota</taxon>
        <taxon>Actinomycetes</taxon>
        <taxon>Micrococcales</taxon>
        <taxon>Dermabacteraceae</taxon>
        <taxon>Brachybacterium</taxon>
    </lineage>
</organism>
<reference evidence="3 4" key="1">
    <citation type="submission" date="2024-09" db="EMBL/GenBank/DDBJ databases">
        <authorList>
            <person name="Sun Q."/>
            <person name="Mori K."/>
        </authorList>
    </citation>
    <scope>NUCLEOTIDE SEQUENCE [LARGE SCALE GENOMIC DNA]</scope>
    <source>
        <strain evidence="3 4">CICC 10874</strain>
    </source>
</reference>
<dbReference type="Proteomes" id="UP001589793">
    <property type="component" value="Unassembled WGS sequence"/>
</dbReference>
<dbReference type="InterPro" id="IPR006148">
    <property type="entry name" value="Glc/Gal-6P_isomerase"/>
</dbReference>
<keyword evidence="3" id="KW-0378">Hydrolase</keyword>
<evidence type="ECO:0000313" key="4">
    <source>
        <dbReference type="Proteomes" id="UP001589793"/>
    </source>
</evidence>
<dbReference type="PANTHER" id="PTHR11280">
    <property type="entry name" value="GLUCOSAMINE-6-PHOSPHATE ISOMERASE"/>
    <property type="match status" value="1"/>
</dbReference>
<evidence type="ECO:0000256" key="1">
    <source>
        <dbReference type="ARBA" id="ARBA00023277"/>
    </source>
</evidence>
<dbReference type="InterPro" id="IPR037171">
    <property type="entry name" value="NagB/RpiA_transferase-like"/>
</dbReference>
<dbReference type="EMBL" id="JBHLSV010000013">
    <property type="protein sequence ID" value="MFC0674601.1"/>
    <property type="molecule type" value="Genomic_DNA"/>
</dbReference>
<dbReference type="GO" id="GO:0017057">
    <property type="term" value="F:6-phosphogluconolactonase activity"/>
    <property type="evidence" value="ECO:0007669"/>
    <property type="project" value="UniProtKB-EC"/>
</dbReference>
<protein>
    <submittedName>
        <fullName evidence="3">6-phosphogluconolactonase</fullName>
        <ecNumber evidence="3">3.1.1.31</ecNumber>
    </submittedName>
</protein>
<dbReference type="SUPFAM" id="SSF100950">
    <property type="entry name" value="NagB/RpiA/CoA transferase-like"/>
    <property type="match status" value="1"/>
</dbReference>
<dbReference type="InterPro" id="IPR004547">
    <property type="entry name" value="Glucosamine6P_isomerase"/>
</dbReference>
<dbReference type="RefSeq" id="WP_376980850.1">
    <property type="nucleotide sequence ID" value="NZ_JBHLSV010000013.1"/>
</dbReference>
<dbReference type="PANTHER" id="PTHR11280:SF6">
    <property type="entry name" value="GLUCOSAMINE-6-PHOSPHATE ISOMERASE NAGB"/>
    <property type="match status" value="1"/>
</dbReference>
<feature type="domain" description="Glucosamine/galactosamine-6-phosphate isomerase" evidence="2">
    <location>
        <begin position="15"/>
        <end position="233"/>
    </location>
</feature>
<dbReference type="EC" id="3.1.1.31" evidence="3"/>
<sequence length="252" mass="27170">MTPTLHDLAVHHLTSPEALGRAAGAHAARLLRETLAERPRARVMLAAAPSQAQTLAALVAAEDLDFSRLDLFHMDDYLGLPPDAPQGFGNWLARHVMDPTAGAPRFHRITTQGLAPEEAARAYEQEMGEEPFDLVLLGLGVNAHLAFNDPPADFTTPRGALVVSLDMTSRRQQRDEGHFPTLDAVPERAITVSVPRLLHARHMIASVPTAAKRTAVTATVRSGLDPRVPGTALKLHPDAHLYVDGEAGADVR</sequence>
<dbReference type="Pfam" id="PF01182">
    <property type="entry name" value="Glucosamine_iso"/>
    <property type="match status" value="1"/>
</dbReference>
<name>A0ABV6RC90_9MICO</name>
<evidence type="ECO:0000313" key="3">
    <source>
        <dbReference type="EMBL" id="MFC0674601.1"/>
    </source>
</evidence>
<keyword evidence="4" id="KW-1185">Reference proteome</keyword>
<evidence type="ECO:0000259" key="2">
    <source>
        <dbReference type="Pfam" id="PF01182"/>
    </source>
</evidence>